<comment type="caution">
    <text evidence="6">The sequence shown here is derived from an EMBL/GenBank/DDBJ whole genome shotgun (WGS) entry which is preliminary data.</text>
</comment>
<dbReference type="PANTHER" id="PTHR30055">
    <property type="entry name" value="HTH-TYPE TRANSCRIPTIONAL REGULATOR RUTR"/>
    <property type="match status" value="1"/>
</dbReference>
<evidence type="ECO:0000256" key="1">
    <source>
        <dbReference type="ARBA" id="ARBA00023015"/>
    </source>
</evidence>
<dbReference type="PRINTS" id="PR00455">
    <property type="entry name" value="HTHTETR"/>
</dbReference>
<dbReference type="Proteomes" id="UP000465301">
    <property type="component" value="Unassembled WGS sequence"/>
</dbReference>
<dbReference type="InterPro" id="IPR009057">
    <property type="entry name" value="Homeodomain-like_sf"/>
</dbReference>
<dbReference type="SUPFAM" id="SSF46689">
    <property type="entry name" value="Homeodomain-like"/>
    <property type="match status" value="1"/>
</dbReference>
<sequence>MKASTAETGRSGSDYGDLGDRILDAARRLVLRTGARKLSLSDVATLAGVSRPTIYRYFDCKEDLIDALGKQEYRRFTSAMERAMIGVTGVARLEAAIDVVATFVEEQPPGRQLDLEPGFAHQQMARALPMIIEGLLPVLEKCAREDGFDAAVNSRNLAGAIARIALSHYVFPDTDPAVARREIRAAAGLPVAGSRGTR</sequence>
<dbReference type="Pfam" id="PF00440">
    <property type="entry name" value="TetR_N"/>
    <property type="match status" value="1"/>
</dbReference>
<feature type="DNA-binding region" description="H-T-H motif" evidence="4">
    <location>
        <begin position="39"/>
        <end position="58"/>
    </location>
</feature>
<evidence type="ECO:0000313" key="7">
    <source>
        <dbReference type="Proteomes" id="UP000465301"/>
    </source>
</evidence>
<dbReference type="PANTHER" id="PTHR30055:SF234">
    <property type="entry name" value="HTH-TYPE TRANSCRIPTIONAL REGULATOR BETI"/>
    <property type="match status" value="1"/>
</dbReference>
<dbReference type="RefSeq" id="WP_163712093.1">
    <property type="nucleotide sequence ID" value="NZ_BLLA01000001.1"/>
</dbReference>
<dbReference type="EMBL" id="BLLA01000001">
    <property type="protein sequence ID" value="GFG97590.1"/>
    <property type="molecule type" value="Genomic_DNA"/>
</dbReference>
<evidence type="ECO:0000256" key="3">
    <source>
        <dbReference type="ARBA" id="ARBA00023163"/>
    </source>
</evidence>
<proteinExistence type="predicted"/>
<evidence type="ECO:0000256" key="4">
    <source>
        <dbReference type="PROSITE-ProRule" id="PRU00335"/>
    </source>
</evidence>
<evidence type="ECO:0000259" key="5">
    <source>
        <dbReference type="PROSITE" id="PS50977"/>
    </source>
</evidence>
<evidence type="ECO:0000313" key="6">
    <source>
        <dbReference type="EMBL" id="GFG97590.1"/>
    </source>
</evidence>
<dbReference type="Gene3D" id="1.10.357.10">
    <property type="entry name" value="Tetracycline Repressor, domain 2"/>
    <property type="match status" value="1"/>
</dbReference>
<dbReference type="GO" id="GO:0000976">
    <property type="term" value="F:transcription cis-regulatory region binding"/>
    <property type="evidence" value="ECO:0007669"/>
    <property type="project" value="TreeGrafter"/>
</dbReference>
<reference evidence="6 7" key="1">
    <citation type="journal article" date="2019" name="Emerg. Microbes Infect.">
        <title>Comprehensive subspecies identification of 175 nontuberculous mycobacteria species based on 7547 genomic profiles.</title>
        <authorList>
            <person name="Matsumoto Y."/>
            <person name="Kinjo T."/>
            <person name="Motooka D."/>
            <person name="Nabeya D."/>
            <person name="Jung N."/>
            <person name="Uechi K."/>
            <person name="Horii T."/>
            <person name="Iida T."/>
            <person name="Fujita J."/>
            <person name="Nakamura S."/>
        </authorList>
    </citation>
    <scope>NUCLEOTIDE SEQUENCE [LARGE SCALE GENOMIC DNA]</scope>
    <source>
        <strain evidence="6 7">JCM 30726</strain>
    </source>
</reference>
<feature type="domain" description="HTH tetR-type" evidence="5">
    <location>
        <begin position="16"/>
        <end position="76"/>
    </location>
</feature>
<organism evidence="6 7">
    <name type="scientific">Mycobacterium timonense</name>
    <dbReference type="NCBI Taxonomy" id="701043"/>
    <lineage>
        <taxon>Bacteria</taxon>
        <taxon>Bacillati</taxon>
        <taxon>Actinomycetota</taxon>
        <taxon>Actinomycetes</taxon>
        <taxon>Mycobacteriales</taxon>
        <taxon>Mycobacteriaceae</taxon>
        <taxon>Mycobacterium</taxon>
        <taxon>Mycobacterium avium complex (MAC)</taxon>
    </lineage>
</organism>
<keyword evidence="1" id="KW-0805">Transcription regulation</keyword>
<protein>
    <submittedName>
        <fullName evidence="6">TetR family transcriptional regulator</fullName>
    </submittedName>
</protein>
<accession>A0A7I9Z9D3</accession>
<dbReference type="GO" id="GO:0003700">
    <property type="term" value="F:DNA-binding transcription factor activity"/>
    <property type="evidence" value="ECO:0007669"/>
    <property type="project" value="TreeGrafter"/>
</dbReference>
<keyword evidence="7" id="KW-1185">Reference proteome</keyword>
<dbReference type="InterPro" id="IPR050109">
    <property type="entry name" value="HTH-type_TetR-like_transc_reg"/>
</dbReference>
<evidence type="ECO:0000256" key="2">
    <source>
        <dbReference type="ARBA" id="ARBA00023125"/>
    </source>
</evidence>
<name>A0A7I9Z9D3_9MYCO</name>
<dbReference type="InterPro" id="IPR001647">
    <property type="entry name" value="HTH_TetR"/>
</dbReference>
<keyword evidence="2 4" id="KW-0238">DNA-binding</keyword>
<keyword evidence="3" id="KW-0804">Transcription</keyword>
<dbReference type="AlphaFoldDB" id="A0A7I9Z9D3"/>
<gene>
    <name evidence="6" type="ORF">MTIM_34690</name>
</gene>
<dbReference type="PROSITE" id="PS50977">
    <property type="entry name" value="HTH_TETR_2"/>
    <property type="match status" value="1"/>
</dbReference>